<dbReference type="Gene3D" id="3.10.450.620">
    <property type="entry name" value="JHP933, nucleotidyltransferase-like core domain"/>
    <property type="match status" value="1"/>
</dbReference>
<evidence type="ECO:0008006" key="3">
    <source>
        <dbReference type="Google" id="ProtNLM"/>
    </source>
</evidence>
<dbReference type="Pfam" id="PF08843">
    <property type="entry name" value="AbiEii"/>
    <property type="match status" value="1"/>
</dbReference>
<reference evidence="1 2" key="1">
    <citation type="submission" date="2017-09" db="EMBL/GenBank/DDBJ databases">
        <title>Depth-based differentiation of microbial function through sediment-hosted aquifers and enrichment of novel symbionts in the deep terrestrial subsurface.</title>
        <authorList>
            <person name="Probst A.J."/>
            <person name="Ladd B."/>
            <person name="Jarett J.K."/>
            <person name="Geller-Mcgrath D.E."/>
            <person name="Sieber C.M."/>
            <person name="Emerson J.B."/>
            <person name="Anantharaman K."/>
            <person name="Thomas B.C."/>
            <person name="Malmstrom R."/>
            <person name="Stieglmeier M."/>
            <person name="Klingl A."/>
            <person name="Woyke T."/>
            <person name="Ryan C.M."/>
            <person name="Banfield J.F."/>
        </authorList>
    </citation>
    <scope>NUCLEOTIDE SEQUENCE [LARGE SCALE GENOMIC DNA]</scope>
    <source>
        <strain evidence="1">CG23_combo_of_CG06-09_8_20_14_all_41_10</strain>
    </source>
</reference>
<comment type="caution">
    <text evidence="1">The sequence shown here is derived from an EMBL/GenBank/DDBJ whole genome shotgun (WGS) entry which is preliminary data.</text>
</comment>
<protein>
    <recommendedName>
        <fullName evidence="3">Nucleotidyl transferase AbiEii/AbiGii toxin family protein</fullName>
    </recommendedName>
</protein>
<dbReference type="EMBL" id="PCRK01000178">
    <property type="protein sequence ID" value="PIP18693.1"/>
    <property type="molecule type" value="Genomic_DNA"/>
</dbReference>
<accession>A0A2G9YJ04</accession>
<dbReference type="AlphaFoldDB" id="A0A2G9YJ04"/>
<gene>
    <name evidence="1" type="ORF">COX41_06875</name>
</gene>
<organism evidence="1 2">
    <name type="scientific">Candidatus Sherwoodlollariibacterium unditelluris</name>
    <dbReference type="NCBI Taxonomy" id="1974757"/>
    <lineage>
        <taxon>Bacteria</taxon>
        <taxon>Pseudomonadati</taxon>
        <taxon>Candidatus Omnitrophota</taxon>
        <taxon>Candidatus Sherwoodlollariibacterium</taxon>
    </lineage>
</organism>
<evidence type="ECO:0000313" key="1">
    <source>
        <dbReference type="EMBL" id="PIP18693.1"/>
    </source>
</evidence>
<evidence type="ECO:0000313" key="2">
    <source>
        <dbReference type="Proteomes" id="UP000231292"/>
    </source>
</evidence>
<dbReference type="InterPro" id="IPR014942">
    <property type="entry name" value="AbiEii"/>
</dbReference>
<sequence>MIEKRQVQKLAGNWQTTIDNVVREYFQQLFLSRLYEEKGSDGLLFKGGTALRIIWQSPRFSEDLDFTGVNITVKGIETLMEEALAKIEMEGIQTEIIESKSTSGGYLAIFKFETTEYKSSIQVEVSLRNGKKGVGTAVLIQSNLVVPYTLIHLKEETLVAEKIRACLTRGKARDFYDLYFILRSRMAFKEAFIHDKQLKAKILKVVKSGKLDFKRELKAFLPVNQHMIIKGFPKTLVVEIERNLAG</sequence>
<dbReference type="Proteomes" id="UP000231292">
    <property type="component" value="Unassembled WGS sequence"/>
</dbReference>
<proteinExistence type="predicted"/>
<name>A0A2G9YJ04_9BACT</name>